<dbReference type="Gene3D" id="2.60.120.260">
    <property type="entry name" value="Galactose-binding domain-like"/>
    <property type="match status" value="1"/>
</dbReference>
<dbReference type="SUPFAM" id="SSF49785">
    <property type="entry name" value="Galactose-binding domain-like"/>
    <property type="match status" value="1"/>
</dbReference>
<dbReference type="InterPro" id="IPR008979">
    <property type="entry name" value="Galactose-bd-like_sf"/>
</dbReference>
<dbReference type="InterPro" id="IPR032164">
    <property type="entry name" value="DUF5000"/>
</dbReference>
<dbReference type="InterPro" id="IPR013783">
    <property type="entry name" value="Ig-like_fold"/>
</dbReference>
<dbReference type="InterPro" id="IPR003961">
    <property type="entry name" value="FN3_dom"/>
</dbReference>
<dbReference type="Pfam" id="PF16389">
    <property type="entry name" value="DUF4998"/>
    <property type="match status" value="1"/>
</dbReference>
<feature type="chain" id="PRO_5012041763" description="Fibronectin type-III domain-containing protein" evidence="1">
    <location>
        <begin position="21"/>
        <end position="403"/>
    </location>
</feature>
<dbReference type="Proteomes" id="UP000220133">
    <property type="component" value="Chromosome"/>
</dbReference>
<name>A0A291QTB3_9BACT</name>
<dbReference type="RefSeq" id="WP_098193592.1">
    <property type="nucleotide sequence ID" value="NZ_CP023777.1"/>
</dbReference>
<keyword evidence="1" id="KW-0732">Signal</keyword>
<dbReference type="EMBL" id="CP023777">
    <property type="protein sequence ID" value="ATL47210.1"/>
    <property type="molecule type" value="Genomic_DNA"/>
</dbReference>
<evidence type="ECO:0000313" key="3">
    <source>
        <dbReference type="EMBL" id="ATL47210.1"/>
    </source>
</evidence>
<dbReference type="SUPFAM" id="SSF49265">
    <property type="entry name" value="Fibronectin type III"/>
    <property type="match status" value="1"/>
</dbReference>
<feature type="signal peptide" evidence="1">
    <location>
        <begin position="1"/>
        <end position="20"/>
    </location>
</feature>
<dbReference type="InterPro" id="IPR036116">
    <property type="entry name" value="FN3_sf"/>
</dbReference>
<protein>
    <recommendedName>
        <fullName evidence="2">Fibronectin type-III domain-containing protein</fullName>
    </recommendedName>
</protein>
<proteinExistence type="predicted"/>
<dbReference type="KEGG" id="cbae:COR50_08445"/>
<accession>A0A291QTB3</accession>
<evidence type="ECO:0000259" key="2">
    <source>
        <dbReference type="PROSITE" id="PS50853"/>
    </source>
</evidence>
<evidence type="ECO:0000256" key="1">
    <source>
        <dbReference type="SAM" id="SignalP"/>
    </source>
</evidence>
<organism evidence="3 4">
    <name type="scientific">Chitinophaga caeni</name>
    <dbReference type="NCBI Taxonomy" id="2029983"/>
    <lineage>
        <taxon>Bacteria</taxon>
        <taxon>Pseudomonadati</taxon>
        <taxon>Bacteroidota</taxon>
        <taxon>Chitinophagia</taxon>
        <taxon>Chitinophagales</taxon>
        <taxon>Chitinophagaceae</taxon>
        <taxon>Chitinophaga</taxon>
    </lineage>
</organism>
<dbReference type="SMART" id="SM00060">
    <property type="entry name" value="FN3"/>
    <property type="match status" value="1"/>
</dbReference>
<gene>
    <name evidence="3" type="ORF">COR50_08445</name>
</gene>
<keyword evidence="4" id="KW-1185">Reference proteome</keyword>
<sequence>MNRNILKYILLFAALWLVIAACEKDATSYRDYLAGAEKVYPGLPSGITTATGNYRIQLTWKPSPDPSISHYRVFWNNGKDSVQVSPGKPVNDSLVSVVIQGLTEYTYTFVIYSYDAKGNRSIPIEVSNVKVYGDNYKQGLTNRYLNTAAPYVLLDQGIVLNFLDADTINVGTSIRYTTKNNMDSTVSITADQSSIMLFNYLPGTKVYFQSAYIPTYNSIDTFYTSYEDSLANIISPLDKSLFSPVILPNDVGYYDSYNNLTQLWNGNTSPTSYPDIYHSDASHPLPHHFTFDLGKTYGSLAQFEIIGRDCCNNPVSFEIWGIDDLTNAITTLPSNDPGWKDEAISKGWKLLKTVNRTDDGVAPYKISFDEDVPAVRYIRIRILAVASGDGYFSNISELSFWSR</sequence>
<dbReference type="OrthoDB" id="1043438at2"/>
<dbReference type="PROSITE" id="PS50853">
    <property type="entry name" value="FN3"/>
    <property type="match status" value="1"/>
</dbReference>
<dbReference type="PROSITE" id="PS51257">
    <property type="entry name" value="PROKAR_LIPOPROTEIN"/>
    <property type="match status" value="1"/>
</dbReference>
<dbReference type="Gene3D" id="2.60.40.10">
    <property type="entry name" value="Immunoglobulins"/>
    <property type="match status" value="1"/>
</dbReference>
<dbReference type="Pfam" id="PF16391">
    <property type="entry name" value="DUF5000"/>
    <property type="match status" value="1"/>
</dbReference>
<feature type="domain" description="Fibronectin type-III" evidence="2">
    <location>
        <begin position="40"/>
        <end position="134"/>
    </location>
</feature>
<reference evidence="3 4" key="1">
    <citation type="submission" date="2017-10" db="EMBL/GenBank/DDBJ databases">
        <title>Paenichitinophaga pekingensis gen. nov., sp. nov., isolated from activated sludge.</title>
        <authorList>
            <person name="Jin D."/>
            <person name="Kong X."/>
            <person name="Deng Y."/>
            <person name="Bai Z."/>
        </authorList>
    </citation>
    <scope>NUCLEOTIDE SEQUENCE [LARGE SCALE GENOMIC DNA]</scope>
    <source>
        <strain evidence="3 4">13</strain>
    </source>
</reference>
<dbReference type="AlphaFoldDB" id="A0A291QTB3"/>
<evidence type="ECO:0000313" key="4">
    <source>
        <dbReference type="Proteomes" id="UP000220133"/>
    </source>
</evidence>